<gene>
    <name evidence="5" type="primary">lrp_2</name>
    <name evidence="5" type="ORF">NCTC13160_00968</name>
    <name evidence="6" type="ORF">PPN31119_02598</name>
</gene>
<reference evidence="6 8" key="2">
    <citation type="submission" date="2019-08" db="EMBL/GenBank/DDBJ databases">
        <authorList>
            <person name="Peeters C."/>
        </authorList>
    </citation>
    <scope>NUCLEOTIDE SEQUENCE [LARGE SCALE GENOMIC DNA]</scope>
    <source>
        <strain evidence="6 8">LMG 31119</strain>
    </source>
</reference>
<dbReference type="PANTHER" id="PTHR30154:SF34">
    <property type="entry name" value="TRANSCRIPTIONAL REGULATOR AZLB"/>
    <property type="match status" value="1"/>
</dbReference>
<organism evidence="5 7">
    <name type="scientific">Pandoraea pnomenusa</name>
    <dbReference type="NCBI Taxonomy" id="93220"/>
    <lineage>
        <taxon>Bacteria</taxon>
        <taxon>Pseudomonadati</taxon>
        <taxon>Pseudomonadota</taxon>
        <taxon>Betaproteobacteria</taxon>
        <taxon>Burkholderiales</taxon>
        <taxon>Burkholderiaceae</taxon>
        <taxon>Pandoraea</taxon>
    </lineage>
</organism>
<dbReference type="SUPFAM" id="SSF54909">
    <property type="entry name" value="Dimeric alpha+beta barrel"/>
    <property type="match status" value="1"/>
</dbReference>
<dbReference type="STRING" id="93220.A6P55_01845"/>
<evidence type="ECO:0000313" key="6">
    <source>
        <dbReference type="EMBL" id="VVE67441.1"/>
    </source>
</evidence>
<dbReference type="AlphaFoldDB" id="A0A378YEW7"/>
<evidence type="ECO:0000313" key="8">
    <source>
        <dbReference type="Proteomes" id="UP000361468"/>
    </source>
</evidence>
<evidence type="ECO:0000259" key="4">
    <source>
        <dbReference type="PROSITE" id="PS50956"/>
    </source>
</evidence>
<dbReference type="EMBL" id="CABPSO010000007">
    <property type="protein sequence ID" value="VVE67441.1"/>
    <property type="molecule type" value="Genomic_DNA"/>
</dbReference>
<reference evidence="5 7" key="1">
    <citation type="submission" date="2018-06" db="EMBL/GenBank/DDBJ databases">
        <authorList>
            <consortium name="Pathogen Informatics"/>
            <person name="Doyle S."/>
        </authorList>
    </citation>
    <scope>NUCLEOTIDE SEQUENCE [LARGE SCALE GENOMIC DNA]</scope>
    <source>
        <strain evidence="5 7">NCTC13160</strain>
    </source>
</reference>
<dbReference type="Proteomes" id="UP000361468">
    <property type="component" value="Unassembled WGS sequence"/>
</dbReference>
<protein>
    <submittedName>
        <fullName evidence="6">ArsR family transcriptional regulator</fullName>
    </submittedName>
    <submittedName>
        <fullName evidence="5">Leucine-responsive regulatory protein</fullName>
    </submittedName>
</protein>
<proteinExistence type="predicted"/>
<dbReference type="GeneID" id="57199448"/>
<keyword evidence="2" id="KW-0238">DNA-binding</keyword>
<dbReference type="InterPro" id="IPR019888">
    <property type="entry name" value="Tscrpt_reg_AsnC-like"/>
</dbReference>
<dbReference type="Gene3D" id="1.10.10.10">
    <property type="entry name" value="Winged helix-like DNA-binding domain superfamily/Winged helix DNA-binding domain"/>
    <property type="match status" value="1"/>
</dbReference>
<accession>A0A378YEW7</accession>
<dbReference type="GO" id="GO:0043565">
    <property type="term" value="F:sequence-specific DNA binding"/>
    <property type="evidence" value="ECO:0007669"/>
    <property type="project" value="InterPro"/>
</dbReference>
<dbReference type="EMBL" id="UGSG01000001">
    <property type="protein sequence ID" value="SUA75664.1"/>
    <property type="molecule type" value="Genomic_DNA"/>
</dbReference>
<dbReference type="InterPro" id="IPR011008">
    <property type="entry name" value="Dimeric_a/b-barrel"/>
</dbReference>
<dbReference type="KEGG" id="prb:X636_00925"/>
<dbReference type="InterPro" id="IPR000485">
    <property type="entry name" value="AsnC-type_HTH_dom"/>
</dbReference>
<dbReference type="InterPro" id="IPR019887">
    <property type="entry name" value="Tscrpt_reg_AsnC/Lrp_C"/>
</dbReference>
<keyword evidence="8" id="KW-1185">Reference proteome</keyword>
<evidence type="ECO:0000256" key="3">
    <source>
        <dbReference type="ARBA" id="ARBA00023163"/>
    </source>
</evidence>
<feature type="domain" description="HTH asnC-type" evidence="4">
    <location>
        <begin position="9"/>
        <end position="70"/>
    </location>
</feature>
<dbReference type="RefSeq" id="WP_023595410.1">
    <property type="nucleotide sequence ID" value="NC_023018.2"/>
</dbReference>
<dbReference type="OrthoDB" id="9091488at2"/>
<dbReference type="InterPro" id="IPR036390">
    <property type="entry name" value="WH_DNA-bd_sf"/>
</dbReference>
<dbReference type="SMART" id="SM00344">
    <property type="entry name" value="HTH_ASNC"/>
    <property type="match status" value="1"/>
</dbReference>
<dbReference type="Pfam" id="PF13412">
    <property type="entry name" value="HTH_24"/>
    <property type="match status" value="1"/>
</dbReference>
<dbReference type="PANTHER" id="PTHR30154">
    <property type="entry name" value="LEUCINE-RESPONSIVE REGULATORY PROTEIN"/>
    <property type="match status" value="1"/>
</dbReference>
<dbReference type="InterPro" id="IPR036388">
    <property type="entry name" value="WH-like_DNA-bd_sf"/>
</dbReference>
<evidence type="ECO:0000256" key="2">
    <source>
        <dbReference type="ARBA" id="ARBA00023125"/>
    </source>
</evidence>
<dbReference type="KEGG" id="ppno:DA70_01445"/>
<evidence type="ECO:0000256" key="1">
    <source>
        <dbReference type="ARBA" id="ARBA00023015"/>
    </source>
</evidence>
<dbReference type="Gene3D" id="3.30.70.920">
    <property type="match status" value="1"/>
</dbReference>
<dbReference type="SUPFAM" id="SSF46785">
    <property type="entry name" value="Winged helix' DNA-binding domain"/>
    <property type="match status" value="1"/>
</dbReference>
<dbReference type="Proteomes" id="UP000254573">
    <property type="component" value="Unassembled WGS sequence"/>
</dbReference>
<dbReference type="KEGG" id="ppnm:LV28_04900"/>
<dbReference type="GO" id="GO:0043200">
    <property type="term" value="P:response to amino acid"/>
    <property type="evidence" value="ECO:0007669"/>
    <property type="project" value="TreeGrafter"/>
</dbReference>
<evidence type="ECO:0000313" key="5">
    <source>
        <dbReference type="EMBL" id="SUA75664.1"/>
    </source>
</evidence>
<dbReference type="GO" id="GO:0005829">
    <property type="term" value="C:cytosol"/>
    <property type="evidence" value="ECO:0007669"/>
    <property type="project" value="TreeGrafter"/>
</dbReference>
<dbReference type="PRINTS" id="PR00033">
    <property type="entry name" value="HTHASNC"/>
</dbReference>
<name>A0A378YEW7_9BURK</name>
<sequence>MSQNPATPLDEYDLRILSLLQVDNQISNQALAAEVNLSPPACLRRVRRLREEKYIQKDISVVDPNKVGLPIMMWVLVQVERERLDLLDEFKRFLQSVPEVMQCYVVTGRADFAMMIAVRDIDHYEAFATRVFRQNPNIRHFETMVVMSRVKFGMSLPLDEARE</sequence>
<evidence type="ECO:0000313" key="7">
    <source>
        <dbReference type="Proteomes" id="UP000254573"/>
    </source>
</evidence>
<dbReference type="Pfam" id="PF01037">
    <property type="entry name" value="AsnC_trans_reg"/>
    <property type="match status" value="1"/>
</dbReference>
<keyword evidence="1" id="KW-0805">Transcription regulation</keyword>
<keyword evidence="3" id="KW-0804">Transcription</keyword>
<dbReference type="PROSITE" id="PS50956">
    <property type="entry name" value="HTH_ASNC_2"/>
    <property type="match status" value="1"/>
</dbReference>